<name>A0A2T8IF92_9POAL</name>
<proteinExistence type="predicted"/>
<dbReference type="AlphaFoldDB" id="A0A2T8IF92"/>
<accession>A0A2T8IF92</accession>
<reference evidence="1" key="1">
    <citation type="submission" date="2018-04" db="EMBL/GenBank/DDBJ databases">
        <title>WGS assembly of Panicum hallii.</title>
        <authorList>
            <person name="Lovell J."/>
            <person name="Jenkins J."/>
            <person name="Lowry D."/>
            <person name="Mamidi S."/>
            <person name="Sreedasyam A."/>
            <person name="Weng X."/>
            <person name="Barry K."/>
            <person name="Bonette J."/>
            <person name="Campitelli B."/>
            <person name="Daum C."/>
            <person name="Gordon S."/>
            <person name="Gould B."/>
            <person name="Lipzen A."/>
            <person name="Macqueen A."/>
            <person name="Palacio-Mejia J."/>
            <person name="Plott C."/>
            <person name="Shakirov E."/>
            <person name="Shu S."/>
            <person name="Yoshinaga Y."/>
            <person name="Zane M."/>
            <person name="Rokhsar D."/>
            <person name="Grimwood J."/>
            <person name="Schmutz J."/>
            <person name="Juenger T."/>
        </authorList>
    </citation>
    <scope>NUCLEOTIDE SEQUENCE [LARGE SCALE GENOMIC DNA]</scope>
    <source>
        <strain evidence="1">FIL2</strain>
    </source>
</reference>
<organism evidence="1">
    <name type="scientific">Panicum hallii</name>
    <dbReference type="NCBI Taxonomy" id="206008"/>
    <lineage>
        <taxon>Eukaryota</taxon>
        <taxon>Viridiplantae</taxon>
        <taxon>Streptophyta</taxon>
        <taxon>Embryophyta</taxon>
        <taxon>Tracheophyta</taxon>
        <taxon>Spermatophyta</taxon>
        <taxon>Magnoliopsida</taxon>
        <taxon>Liliopsida</taxon>
        <taxon>Poales</taxon>
        <taxon>Poaceae</taxon>
        <taxon>PACMAD clade</taxon>
        <taxon>Panicoideae</taxon>
        <taxon>Panicodae</taxon>
        <taxon>Paniceae</taxon>
        <taxon>Panicinae</taxon>
        <taxon>Panicum</taxon>
        <taxon>Panicum sect. Panicum</taxon>
    </lineage>
</organism>
<dbReference type="Gramene" id="PVH36328">
    <property type="protein sequence ID" value="PVH36328"/>
    <property type="gene ID" value="PAHAL_6G049200"/>
</dbReference>
<gene>
    <name evidence="1" type="ORF">PAHAL_6G049200</name>
</gene>
<dbReference type="Proteomes" id="UP000243499">
    <property type="component" value="Chromosome 6"/>
</dbReference>
<sequence length="65" mass="6740">MASSPWSRLPCLGMLSSCFSAHEEAGGEIMAQDSRGLAIAEGNGGNGGIHHLLASLVAWVTGSWR</sequence>
<protein>
    <submittedName>
        <fullName evidence="1">Uncharacterized protein</fullName>
    </submittedName>
</protein>
<evidence type="ECO:0000313" key="1">
    <source>
        <dbReference type="EMBL" id="PVH36328.1"/>
    </source>
</evidence>
<dbReference type="EMBL" id="CM008051">
    <property type="protein sequence ID" value="PVH36328.1"/>
    <property type="molecule type" value="Genomic_DNA"/>
</dbReference>